<sequence length="74" mass="8459">TQVDLQATRVDYARSFWARFSACDLGNIINIDEIGVHYDMPPRRTWARVGETAKVDSQQKYSDRITAALTVRVD</sequence>
<dbReference type="EMBL" id="KI914197">
    <property type="protein sequence ID" value="ETV89917.1"/>
    <property type="molecule type" value="Genomic_DNA"/>
</dbReference>
<dbReference type="RefSeq" id="XP_008881451.1">
    <property type="nucleotide sequence ID" value="XM_008883229.1"/>
</dbReference>
<organism evidence="1">
    <name type="scientific">Aphanomyces invadans</name>
    <dbReference type="NCBI Taxonomy" id="157072"/>
    <lineage>
        <taxon>Eukaryota</taxon>
        <taxon>Sar</taxon>
        <taxon>Stramenopiles</taxon>
        <taxon>Oomycota</taxon>
        <taxon>Saprolegniomycetes</taxon>
        <taxon>Saprolegniales</taxon>
        <taxon>Verrucalvaceae</taxon>
        <taxon>Aphanomyces</taxon>
    </lineage>
</organism>
<dbReference type="OrthoDB" id="129077at2759"/>
<proteinExistence type="predicted"/>
<evidence type="ECO:0000313" key="1">
    <source>
        <dbReference type="EMBL" id="ETV89917.1"/>
    </source>
</evidence>
<gene>
    <name evidence="1" type="ORF">H310_15242</name>
</gene>
<dbReference type="GeneID" id="20092292"/>
<feature type="non-terminal residue" evidence="1">
    <location>
        <position position="74"/>
    </location>
</feature>
<reference evidence="1" key="1">
    <citation type="submission" date="2013-12" db="EMBL/GenBank/DDBJ databases">
        <title>The Genome Sequence of Aphanomyces invadans NJM9701.</title>
        <authorList>
            <consortium name="The Broad Institute Genomics Platform"/>
            <person name="Russ C."/>
            <person name="Tyler B."/>
            <person name="van West P."/>
            <person name="Dieguez-Uribeondo J."/>
            <person name="Young S.K."/>
            <person name="Zeng Q."/>
            <person name="Gargeya S."/>
            <person name="Fitzgerald M."/>
            <person name="Abouelleil A."/>
            <person name="Alvarado L."/>
            <person name="Chapman S.B."/>
            <person name="Gainer-Dewar J."/>
            <person name="Goldberg J."/>
            <person name="Griggs A."/>
            <person name="Gujja S."/>
            <person name="Hansen M."/>
            <person name="Howarth C."/>
            <person name="Imamovic A."/>
            <person name="Ireland A."/>
            <person name="Larimer J."/>
            <person name="McCowan C."/>
            <person name="Murphy C."/>
            <person name="Pearson M."/>
            <person name="Poon T.W."/>
            <person name="Priest M."/>
            <person name="Roberts A."/>
            <person name="Saif S."/>
            <person name="Shea T."/>
            <person name="Sykes S."/>
            <person name="Wortman J."/>
            <person name="Nusbaum C."/>
            <person name="Birren B."/>
        </authorList>
    </citation>
    <scope>NUCLEOTIDE SEQUENCE [LARGE SCALE GENOMIC DNA]</scope>
    <source>
        <strain evidence="1">NJM9701</strain>
    </source>
</reference>
<feature type="non-terminal residue" evidence="1">
    <location>
        <position position="1"/>
    </location>
</feature>
<evidence type="ECO:0008006" key="2">
    <source>
        <dbReference type="Google" id="ProtNLM"/>
    </source>
</evidence>
<protein>
    <recommendedName>
        <fullName evidence="2">DDE-1 domain-containing protein</fullName>
    </recommendedName>
</protein>
<dbReference type="AlphaFoldDB" id="A0A024T9D8"/>
<dbReference type="VEuPathDB" id="FungiDB:H310_15242"/>
<accession>A0A024T9D8</accession>
<name>A0A024T9D8_9STRA</name>